<comment type="subcellular location">
    <subcellularLocation>
        <location evidence="1">Cytoplasm</location>
        <location evidence="1">Cytoskeleton</location>
    </subcellularLocation>
</comment>
<evidence type="ECO:0000256" key="1">
    <source>
        <dbReference type="ARBA" id="ARBA00004245"/>
    </source>
</evidence>
<gene>
    <name evidence="9" type="ORF">HPP92_008031</name>
    <name evidence="8" type="ORF">HPP92_008046</name>
</gene>
<dbReference type="Pfam" id="PF06886">
    <property type="entry name" value="TPX2"/>
    <property type="match status" value="1"/>
</dbReference>
<dbReference type="PANTHER" id="PTHR14326:SF64">
    <property type="entry name" value="TPX2 C-TERMINAL DOMAIN-CONTAINING PROTEIN"/>
    <property type="match status" value="1"/>
</dbReference>
<reference evidence="10 11" key="1">
    <citation type="journal article" date="2020" name="Nat. Food">
        <title>A phased Vanilla planifolia genome enables genetic improvement of flavour and production.</title>
        <authorList>
            <person name="Hasing T."/>
            <person name="Tang H."/>
            <person name="Brym M."/>
            <person name="Khazi F."/>
            <person name="Huang T."/>
            <person name="Chambers A.H."/>
        </authorList>
    </citation>
    <scope>NUCLEOTIDE SEQUENCE [LARGE SCALE GENOMIC DNA]</scope>
    <source>
        <tissue evidence="8">Leaf</tissue>
    </source>
</reference>
<evidence type="ECO:0000256" key="6">
    <source>
        <dbReference type="SAM" id="MobiDB-lite"/>
    </source>
</evidence>
<dbReference type="InterPro" id="IPR027329">
    <property type="entry name" value="TPX2_C"/>
</dbReference>
<dbReference type="Proteomes" id="UP000636800">
    <property type="component" value="Chromosome 3"/>
</dbReference>
<evidence type="ECO:0000259" key="7">
    <source>
        <dbReference type="Pfam" id="PF06886"/>
    </source>
</evidence>
<dbReference type="GO" id="GO:0005819">
    <property type="term" value="C:spindle"/>
    <property type="evidence" value="ECO:0007669"/>
    <property type="project" value="InterPro"/>
</dbReference>
<evidence type="ECO:0000313" key="10">
    <source>
        <dbReference type="Proteomes" id="UP000636800"/>
    </source>
</evidence>
<feature type="domain" description="TPX2 C-terminal" evidence="7">
    <location>
        <begin position="63"/>
        <end position="138"/>
    </location>
</feature>
<dbReference type="AlphaFoldDB" id="A0A835V9Z7"/>
<dbReference type="InterPro" id="IPR009675">
    <property type="entry name" value="TPX2_fam"/>
</dbReference>
<name>A0A835V9Z7_VANPL</name>
<evidence type="ECO:0000256" key="2">
    <source>
        <dbReference type="ARBA" id="ARBA00005885"/>
    </source>
</evidence>
<accession>A0A835V9Z7</accession>
<dbReference type="GO" id="GO:0005880">
    <property type="term" value="C:nuclear microtubule"/>
    <property type="evidence" value="ECO:0007669"/>
    <property type="project" value="TreeGrafter"/>
</dbReference>
<dbReference type="EMBL" id="JADCNM010000003">
    <property type="protein sequence ID" value="KAG0491168.1"/>
    <property type="molecule type" value="Genomic_DNA"/>
</dbReference>
<keyword evidence="4" id="KW-0493">Microtubule</keyword>
<dbReference type="OrthoDB" id="1937095at2759"/>
<proteinExistence type="inferred from homology"/>
<feature type="compositionally biased region" description="Basic and acidic residues" evidence="6">
    <location>
        <begin position="21"/>
        <end position="33"/>
    </location>
</feature>
<feature type="region of interest" description="Disordered" evidence="6">
    <location>
        <begin position="1"/>
        <end position="63"/>
    </location>
</feature>
<evidence type="ECO:0000256" key="4">
    <source>
        <dbReference type="ARBA" id="ARBA00022701"/>
    </source>
</evidence>
<dbReference type="GO" id="GO:0090307">
    <property type="term" value="P:mitotic spindle assembly"/>
    <property type="evidence" value="ECO:0007669"/>
    <property type="project" value="TreeGrafter"/>
</dbReference>
<dbReference type="PANTHER" id="PTHR14326">
    <property type="entry name" value="TARGETING PROTEIN FOR XKLP2"/>
    <property type="match status" value="1"/>
</dbReference>
<dbReference type="GO" id="GO:0060236">
    <property type="term" value="P:regulation of mitotic spindle organization"/>
    <property type="evidence" value="ECO:0007669"/>
    <property type="project" value="InterPro"/>
</dbReference>
<keyword evidence="3" id="KW-0963">Cytoplasm</keyword>
<comment type="caution">
    <text evidence="8">The sequence shown here is derived from an EMBL/GenBank/DDBJ whole genome shotgun (WGS) entry which is preliminary data.</text>
</comment>
<sequence>MEDPSSFSSPKGKEPAFVGKVQEEFSDDTKDRISLMQASPLTAEKPQKLPYPKAKESKKPPSFRLHTQERAARRAGFNHLVASKISTLEVLRRFEEKIQKVIEEEEIKMMRKEMVPKAQLMPIFDRPFLPQRSTRPPTIPKEPNFHFAHNLKAIR</sequence>
<evidence type="ECO:0000313" key="11">
    <source>
        <dbReference type="Proteomes" id="UP000639772"/>
    </source>
</evidence>
<keyword evidence="5" id="KW-0206">Cytoskeleton</keyword>
<protein>
    <recommendedName>
        <fullName evidence="7">TPX2 C-terminal domain-containing protein</fullName>
    </recommendedName>
</protein>
<evidence type="ECO:0000313" key="8">
    <source>
        <dbReference type="EMBL" id="KAG0489235.1"/>
    </source>
</evidence>
<comment type="similarity">
    <text evidence="2">Belongs to the TPX2 family.</text>
</comment>
<dbReference type="Proteomes" id="UP000639772">
    <property type="component" value="Chromosome 3"/>
</dbReference>
<organism evidence="8 10">
    <name type="scientific">Vanilla planifolia</name>
    <name type="common">Vanilla</name>
    <dbReference type="NCBI Taxonomy" id="51239"/>
    <lineage>
        <taxon>Eukaryota</taxon>
        <taxon>Viridiplantae</taxon>
        <taxon>Streptophyta</taxon>
        <taxon>Embryophyta</taxon>
        <taxon>Tracheophyta</taxon>
        <taxon>Spermatophyta</taxon>
        <taxon>Magnoliopsida</taxon>
        <taxon>Liliopsida</taxon>
        <taxon>Asparagales</taxon>
        <taxon>Orchidaceae</taxon>
        <taxon>Vanilloideae</taxon>
        <taxon>Vanilleae</taxon>
        <taxon>Vanilla</taxon>
    </lineage>
</organism>
<dbReference type="EMBL" id="JADCNL010000003">
    <property type="protein sequence ID" value="KAG0489235.1"/>
    <property type="molecule type" value="Genomic_DNA"/>
</dbReference>
<keyword evidence="10" id="KW-1185">Reference proteome</keyword>
<evidence type="ECO:0000313" key="9">
    <source>
        <dbReference type="EMBL" id="KAG0491168.1"/>
    </source>
</evidence>
<dbReference type="GO" id="GO:0030295">
    <property type="term" value="F:protein kinase activator activity"/>
    <property type="evidence" value="ECO:0007669"/>
    <property type="project" value="TreeGrafter"/>
</dbReference>
<evidence type="ECO:0000256" key="3">
    <source>
        <dbReference type="ARBA" id="ARBA00022490"/>
    </source>
</evidence>
<dbReference type="GO" id="GO:0008017">
    <property type="term" value="F:microtubule binding"/>
    <property type="evidence" value="ECO:0007669"/>
    <property type="project" value="TreeGrafter"/>
</dbReference>
<evidence type="ECO:0000256" key="5">
    <source>
        <dbReference type="ARBA" id="ARBA00023212"/>
    </source>
</evidence>